<dbReference type="InterPro" id="IPR001320">
    <property type="entry name" value="Iontro_rcpt_C"/>
</dbReference>
<evidence type="ECO:0000256" key="1">
    <source>
        <dbReference type="ARBA" id="ARBA00022729"/>
    </source>
</evidence>
<gene>
    <name evidence="5" type="ORF">HMPREF1476_01058</name>
</gene>
<sequence length="265" mass="28266">MHKRRLIQFALAGLAGLTIHPLAAAAAGQAADEDLPLLVAGMDAAYPPFGFKDSKTGEFVGFDVDIIRAIGRTAGFSVKVENIPFDGLIPALKTRTIDIAINDIGITAERAKSVDFSDRYYIAGMGIVVAKGYQGIQSAKDLEGKRLAVTIGSTGEIAAKRIPHAQVRVFNTLSDCFLELINNGVDAVLNDIPTNDYYAVTAGAGKVDSLSISLAAEDLGIAVKKGRKDLLEKINKGLASLKASGEFTAIYKKWFGREPSPELLR</sequence>
<dbReference type="GeneID" id="64061127"/>
<reference evidence="5 6" key="1">
    <citation type="submission" date="2013-04" db="EMBL/GenBank/DDBJ databases">
        <title>The Genome Sequence of Sutterella wadsworthensis HGA0223.</title>
        <authorList>
            <consortium name="The Broad Institute Genomics Platform"/>
            <person name="Earl A."/>
            <person name="Ward D."/>
            <person name="Feldgarden M."/>
            <person name="Gevers D."/>
            <person name="Schmidt T.M."/>
            <person name="Dover J."/>
            <person name="Dai D."/>
            <person name="Walker B."/>
            <person name="Young S."/>
            <person name="Zeng Q."/>
            <person name="Gargeya S."/>
            <person name="Fitzgerald M."/>
            <person name="Haas B."/>
            <person name="Abouelleil A."/>
            <person name="Allen A.W."/>
            <person name="Alvarado L."/>
            <person name="Arachchi H.M."/>
            <person name="Berlin A.M."/>
            <person name="Chapman S.B."/>
            <person name="Gainer-Dewar J."/>
            <person name="Goldberg J."/>
            <person name="Griggs A."/>
            <person name="Gujja S."/>
            <person name="Hansen M."/>
            <person name="Howarth C."/>
            <person name="Imamovic A."/>
            <person name="Ireland A."/>
            <person name="Larimer J."/>
            <person name="McCowan C."/>
            <person name="Murphy C."/>
            <person name="Pearson M."/>
            <person name="Poon T.W."/>
            <person name="Priest M."/>
            <person name="Roberts A."/>
            <person name="Saif S."/>
            <person name="Shea T."/>
            <person name="Sisk P."/>
            <person name="Sykes S."/>
            <person name="Wortman J."/>
            <person name="Nusbaum C."/>
            <person name="Birren B."/>
        </authorList>
    </citation>
    <scope>NUCLEOTIDE SEQUENCE [LARGE SCALE GENOMIC DNA]</scope>
    <source>
        <strain evidence="5 6">HGA0223</strain>
    </source>
</reference>
<dbReference type="STRING" id="1203554.HMPREF1476_01058"/>
<dbReference type="Pfam" id="PF00497">
    <property type="entry name" value="SBP_bac_3"/>
    <property type="match status" value="1"/>
</dbReference>
<dbReference type="eggNOG" id="COG0834">
    <property type="taxonomic scope" value="Bacteria"/>
</dbReference>
<name>S3CFR3_9BURK</name>
<feature type="domain" description="Solute-binding protein family 3/N-terminal" evidence="3">
    <location>
        <begin position="37"/>
        <end position="258"/>
    </location>
</feature>
<dbReference type="PATRIC" id="fig|1203554.3.peg.1081"/>
<feature type="chain" id="PRO_5004507329" description="Solute-binding protein family 3/N-terminal domain-containing protein" evidence="2">
    <location>
        <begin position="27"/>
        <end position="265"/>
    </location>
</feature>
<dbReference type="AlphaFoldDB" id="S3CFR3"/>
<dbReference type="RefSeq" id="WP_016474363.1">
    <property type="nucleotide sequence ID" value="NZ_KE150480.1"/>
</dbReference>
<dbReference type="SMART" id="SM00062">
    <property type="entry name" value="PBPb"/>
    <property type="match status" value="1"/>
</dbReference>
<dbReference type="PANTHER" id="PTHR35936:SF38">
    <property type="entry name" value="GLUTAMINE-BINDING PERIPLASMIC PROTEIN"/>
    <property type="match status" value="1"/>
</dbReference>
<evidence type="ECO:0000256" key="2">
    <source>
        <dbReference type="SAM" id="SignalP"/>
    </source>
</evidence>
<dbReference type="HOGENOM" id="CLU_019602_18_2_4"/>
<evidence type="ECO:0000313" key="6">
    <source>
        <dbReference type="Proteomes" id="UP000014400"/>
    </source>
</evidence>
<dbReference type="Gene3D" id="3.40.190.10">
    <property type="entry name" value="Periplasmic binding protein-like II"/>
    <property type="match status" value="2"/>
</dbReference>
<protein>
    <recommendedName>
        <fullName evidence="7">Solute-binding protein family 3/N-terminal domain-containing protein</fullName>
    </recommendedName>
</protein>
<organism evidence="5 6">
    <name type="scientific">Sutterella wadsworthensis HGA0223</name>
    <dbReference type="NCBI Taxonomy" id="1203554"/>
    <lineage>
        <taxon>Bacteria</taxon>
        <taxon>Pseudomonadati</taxon>
        <taxon>Pseudomonadota</taxon>
        <taxon>Betaproteobacteria</taxon>
        <taxon>Burkholderiales</taxon>
        <taxon>Sutterellaceae</taxon>
        <taxon>Sutterella</taxon>
    </lineage>
</organism>
<evidence type="ECO:0000259" key="3">
    <source>
        <dbReference type="SMART" id="SM00062"/>
    </source>
</evidence>
<dbReference type="PANTHER" id="PTHR35936">
    <property type="entry name" value="MEMBRANE-BOUND LYTIC MUREIN TRANSGLYCOSYLASE F"/>
    <property type="match status" value="1"/>
</dbReference>
<evidence type="ECO:0000259" key="4">
    <source>
        <dbReference type="SMART" id="SM00079"/>
    </source>
</evidence>
<dbReference type="SMART" id="SM00079">
    <property type="entry name" value="PBPe"/>
    <property type="match status" value="1"/>
</dbReference>
<dbReference type="Proteomes" id="UP000014400">
    <property type="component" value="Unassembled WGS sequence"/>
</dbReference>
<dbReference type="CDD" id="cd13624">
    <property type="entry name" value="PBP2_Arg_Lys_His"/>
    <property type="match status" value="1"/>
</dbReference>
<feature type="signal peptide" evidence="2">
    <location>
        <begin position="1"/>
        <end position="26"/>
    </location>
</feature>
<evidence type="ECO:0008006" key="7">
    <source>
        <dbReference type="Google" id="ProtNLM"/>
    </source>
</evidence>
<comment type="caution">
    <text evidence="5">The sequence shown here is derived from an EMBL/GenBank/DDBJ whole genome shotgun (WGS) entry which is preliminary data.</text>
</comment>
<dbReference type="GO" id="GO:0016020">
    <property type="term" value="C:membrane"/>
    <property type="evidence" value="ECO:0007669"/>
    <property type="project" value="InterPro"/>
</dbReference>
<feature type="domain" description="Ionotropic glutamate receptor C-terminal" evidence="4">
    <location>
        <begin position="37"/>
        <end position="257"/>
    </location>
</feature>
<proteinExistence type="predicted"/>
<evidence type="ECO:0000313" key="5">
    <source>
        <dbReference type="EMBL" id="EPD99379.1"/>
    </source>
</evidence>
<keyword evidence="1 2" id="KW-0732">Signal</keyword>
<dbReference type="GO" id="GO:0015276">
    <property type="term" value="F:ligand-gated monoatomic ion channel activity"/>
    <property type="evidence" value="ECO:0007669"/>
    <property type="project" value="InterPro"/>
</dbReference>
<accession>S3CFR3</accession>
<dbReference type="SUPFAM" id="SSF53850">
    <property type="entry name" value="Periplasmic binding protein-like II"/>
    <property type="match status" value="1"/>
</dbReference>
<keyword evidence="6" id="KW-1185">Reference proteome</keyword>
<dbReference type="EMBL" id="ATCF01000016">
    <property type="protein sequence ID" value="EPD99379.1"/>
    <property type="molecule type" value="Genomic_DNA"/>
</dbReference>
<dbReference type="InterPro" id="IPR001638">
    <property type="entry name" value="Solute-binding_3/MltF_N"/>
</dbReference>